<dbReference type="GeneID" id="5033205"/>
<dbReference type="OrthoDB" id="288863at2759"/>
<gene>
    <name evidence="2" type="ORF">GSPATT00014930001</name>
</gene>
<name>A0DAF6_PARTE</name>
<feature type="transmembrane region" description="Helical" evidence="1">
    <location>
        <begin position="175"/>
        <end position="194"/>
    </location>
</feature>
<dbReference type="InParanoid" id="A0DAF6"/>
<evidence type="ECO:0008006" key="4">
    <source>
        <dbReference type="Google" id="ProtNLM"/>
    </source>
</evidence>
<keyword evidence="1" id="KW-1133">Transmembrane helix</keyword>
<keyword evidence="1" id="KW-0472">Membrane</keyword>
<accession>A0DAF6</accession>
<dbReference type="EMBL" id="CT868352">
    <property type="protein sequence ID" value="CAK80023.1"/>
    <property type="molecule type" value="Genomic_DNA"/>
</dbReference>
<dbReference type="RefSeq" id="XP_001447420.1">
    <property type="nucleotide sequence ID" value="XM_001447383.1"/>
</dbReference>
<sequence length="216" mass="25896">MRRLLEKVTGKENTNSKIQEESDKDAKISLNEIMEQEAHYEIDEDDKLYYKDVLKFEAQKAKLWTKPDFQSHLLVYTKLKYNKELTTEKLSSYRVYKYSQFFNYKRRLYNDKIKNSKDLTIYEKILFHPDLTQLDYEYIQAENRKVVKNAGIIEITAIGGLGYCYFKTNLRNKKGFYAVFMLAPAFVLFGGYTFEKYRFLRKLYNVELDKKYNIPS</sequence>
<evidence type="ECO:0000313" key="2">
    <source>
        <dbReference type="EMBL" id="CAK80023.1"/>
    </source>
</evidence>
<dbReference type="AlphaFoldDB" id="A0DAF6"/>
<dbReference type="HOGENOM" id="CLU_1279830_0_0_1"/>
<evidence type="ECO:0000256" key="1">
    <source>
        <dbReference type="SAM" id="Phobius"/>
    </source>
</evidence>
<evidence type="ECO:0000313" key="3">
    <source>
        <dbReference type="Proteomes" id="UP000000600"/>
    </source>
</evidence>
<proteinExistence type="predicted"/>
<keyword evidence="3" id="KW-1185">Reference proteome</keyword>
<organism evidence="2 3">
    <name type="scientific">Paramecium tetraurelia</name>
    <dbReference type="NCBI Taxonomy" id="5888"/>
    <lineage>
        <taxon>Eukaryota</taxon>
        <taxon>Sar</taxon>
        <taxon>Alveolata</taxon>
        <taxon>Ciliophora</taxon>
        <taxon>Intramacronucleata</taxon>
        <taxon>Oligohymenophorea</taxon>
        <taxon>Peniculida</taxon>
        <taxon>Parameciidae</taxon>
        <taxon>Paramecium</taxon>
    </lineage>
</organism>
<keyword evidence="1" id="KW-0812">Transmembrane</keyword>
<dbReference type="OMA" id="AHYEIDE"/>
<dbReference type="KEGG" id="ptm:GSPATT00014930001"/>
<reference evidence="2 3" key="1">
    <citation type="journal article" date="2006" name="Nature">
        <title>Global trends of whole-genome duplications revealed by the ciliate Paramecium tetraurelia.</title>
        <authorList>
            <consortium name="Genoscope"/>
            <person name="Aury J.-M."/>
            <person name="Jaillon O."/>
            <person name="Duret L."/>
            <person name="Noel B."/>
            <person name="Jubin C."/>
            <person name="Porcel B.M."/>
            <person name="Segurens B."/>
            <person name="Daubin V."/>
            <person name="Anthouard V."/>
            <person name="Aiach N."/>
            <person name="Arnaiz O."/>
            <person name="Billaut A."/>
            <person name="Beisson J."/>
            <person name="Blanc I."/>
            <person name="Bouhouche K."/>
            <person name="Camara F."/>
            <person name="Duharcourt S."/>
            <person name="Guigo R."/>
            <person name="Gogendeau D."/>
            <person name="Katinka M."/>
            <person name="Keller A.-M."/>
            <person name="Kissmehl R."/>
            <person name="Klotz C."/>
            <person name="Koll F."/>
            <person name="Le Moue A."/>
            <person name="Lepere C."/>
            <person name="Malinsky S."/>
            <person name="Nowacki M."/>
            <person name="Nowak J.K."/>
            <person name="Plattner H."/>
            <person name="Poulain J."/>
            <person name="Ruiz F."/>
            <person name="Serrano V."/>
            <person name="Zagulski M."/>
            <person name="Dessen P."/>
            <person name="Betermier M."/>
            <person name="Weissenbach J."/>
            <person name="Scarpelli C."/>
            <person name="Schachter V."/>
            <person name="Sperling L."/>
            <person name="Meyer E."/>
            <person name="Cohen J."/>
            <person name="Wincker P."/>
        </authorList>
    </citation>
    <scope>NUCLEOTIDE SEQUENCE [LARGE SCALE GENOMIC DNA]</scope>
    <source>
        <strain evidence="2 3">Stock d4-2</strain>
    </source>
</reference>
<dbReference type="Proteomes" id="UP000000600">
    <property type="component" value="Unassembled WGS sequence"/>
</dbReference>
<protein>
    <recommendedName>
        <fullName evidence="4">Transmembrane protein</fullName>
    </recommendedName>
</protein>